<sequence length="270" mass="26794">MPLSPPLPAPLREPGGVLVVGTGRMGAALAARLTDAGVRVRSTSQRGATGLDAAIVLLAVPDAAIPRAAAAVAPGRFVGHLSGATTLAPLAPHAAFSIHPLMTVTGADTSFAGVPAAIAGSDDDALAVAQALADALGLRGVEVADADRAAYHAAATIASNFLLALEDTAEQLAATAGVDRDALLPLVRATVGNWAAHGAGAALTGPIARGDVDTVRRQRDAIAARLPGRLALFDAMVDATRDLATRSVRDATSLGAAAPAVDVVREGAGS</sequence>
<gene>
    <name evidence="2" type="ORF">HQM25_02525</name>
</gene>
<accession>A0A7D4TLM3</accession>
<dbReference type="InterPro" id="IPR036291">
    <property type="entry name" value="NAD(P)-bd_dom_sf"/>
</dbReference>
<dbReference type="Gene3D" id="1.10.1040.20">
    <property type="entry name" value="ProC-like, C-terminal domain"/>
    <property type="match status" value="1"/>
</dbReference>
<dbReference type="PANTHER" id="PTHR40459">
    <property type="entry name" value="CONSERVED HYPOTHETICAL ALANINE AND LEUCINE RICH PROTEIN"/>
    <property type="match status" value="1"/>
</dbReference>
<dbReference type="AlphaFoldDB" id="A0A7D4TLM3"/>
<dbReference type="PANTHER" id="PTHR40459:SF1">
    <property type="entry name" value="CONSERVED HYPOTHETICAL ALANINE AND LEUCINE RICH PROTEIN"/>
    <property type="match status" value="1"/>
</dbReference>
<organism evidence="2 3">
    <name type="scientific">Microbacterium hominis</name>
    <dbReference type="NCBI Taxonomy" id="162426"/>
    <lineage>
        <taxon>Bacteria</taxon>
        <taxon>Bacillati</taxon>
        <taxon>Actinomycetota</taxon>
        <taxon>Actinomycetes</taxon>
        <taxon>Micrococcales</taxon>
        <taxon>Microbacteriaceae</taxon>
        <taxon>Microbacterium</taxon>
    </lineage>
</organism>
<evidence type="ECO:0000313" key="3">
    <source>
        <dbReference type="Proteomes" id="UP000502498"/>
    </source>
</evidence>
<reference evidence="2 3" key="1">
    <citation type="submission" date="2020-05" db="EMBL/GenBank/DDBJ databases">
        <title>Strain PA2F3 complete genome.</title>
        <authorList>
            <person name="Kim Y.-S."/>
            <person name="Kim S.-J."/>
            <person name="Jung H.-k."/>
            <person name="Kim S.-E."/>
            <person name="Kim K.-H."/>
        </authorList>
    </citation>
    <scope>NUCLEOTIDE SEQUENCE [LARGE SCALE GENOMIC DNA]</scope>
    <source>
        <strain evidence="2 3">PA2F3</strain>
    </source>
</reference>
<dbReference type="SUPFAM" id="SSF48179">
    <property type="entry name" value="6-phosphogluconate dehydrogenase C-terminal domain-like"/>
    <property type="match status" value="1"/>
</dbReference>
<name>A0A7D4TLM3_9MICO</name>
<dbReference type="InterPro" id="IPR008927">
    <property type="entry name" value="6-PGluconate_DH-like_C_sf"/>
</dbReference>
<dbReference type="InterPro" id="IPR018931">
    <property type="entry name" value="DUF2520"/>
</dbReference>
<dbReference type="SUPFAM" id="SSF51735">
    <property type="entry name" value="NAD(P)-binding Rossmann-fold domains"/>
    <property type="match status" value="1"/>
</dbReference>
<evidence type="ECO:0000313" key="2">
    <source>
        <dbReference type="EMBL" id="QKJ18382.1"/>
    </source>
</evidence>
<dbReference type="InterPro" id="IPR037108">
    <property type="entry name" value="TM1727-like_C_sf"/>
</dbReference>
<protein>
    <submittedName>
        <fullName evidence="2">DUF2520 domain-containing protein</fullName>
    </submittedName>
</protein>
<dbReference type="Proteomes" id="UP000502498">
    <property type="component" value="Chromosome"/>
</dbReference>
<dbReference type="Gene3D" id="3.40.50.720">
    <property type="entry name" value="NAD(P)-binding Rossmann-like Domain"/>
    <property type="match status" value="1"/>
</dbReference>
<proteinExistence type="predicted"/>
<dbReference type="EMBL" id="CP054038">
    <property type="protein sequence ID" value="QKJ18382.1"/>
    <property type="molecule type" value="Genomic_DNA"/>
</dbReference>
<dbReference type="Pfam" id="PF10728">
    <property type="entry name" value="DUF2520"/>
    <property type="match status" value="1"/>
</dbReference>
<evidence type="ECO:0000259" key="1">
    <source>
        <dbReference type="Pfam" id="PF10728"/>
    </source>
</evidence>
<feature type="domain" description="DUF2520" evidence="1">
    <location>
        <begin position="115"/>
        <end position="236"/>
    </location>
</feature>
<dbReference type="RefSeq" id="WP_172988808.1">
    <property type="nucleotide sequence ID" value="NZ_CP054038.1"/>
</dbReference>